<organism evidence="2 3">
    <name type="scientific">Mycena rosella</name>
    <name type="common">Pink bonnet</name>
    <name type="synonym">Agaricus rosellus</name>
    <dbReference type="NCBI Taxonomy" id="1033263"/>
    <lineage>
        <taxon>Eukaryota</taxon>
        <taxon>Fungi</taxon>
        <taxon>Dikarya</taxon>
        <taxon>Basidiomycota</taxon>
        <taxon>Agaricomycotina</taxon>
        <taxon>Agaricomycetes</taxon>
        <taxon>Agaricomycetidae</taxon>
        <taxon>Agaricales</taxon>
        <taxon>Marasmiineae</taxon>
        <taxon>Mycenaceae</taxon>
        <taxon>Mycena</taxon>
    </lineage>
</organism>
<keyword evidence="1" id="KW-0472">Membrane</keyword>
<evidence type="ECO:0000256" key="1">
    <source>
        <dbReference type="SAM" id="Phobius"/>
    </source>
</evidence>
<proteinExistence type="predicted"/>
<keyword evidence="1" id="KW-1133">Transmembrane helix</keyword>
<name>A0AAD7G1D4_MYCRO</name>
<comment type="caution">
    <text evidence="2">The sequence shown here is derived from an EMBL/GenBank/DDBJ whole genome shotgun (WGS) entry which is preliminary data.</text>
</comment>
<feature type="transmembrane region" description="Helical" evidence="1">
    <location>
        <begin position="15"/>
        <end position="36"/>
    </location>
</feature>
<dbReference type="EMBL" id="JARKIE010000311">
    <property type="protein sequence ID" value="KAJ7655427.1"/>
    <property type="molecule type" value="Genomic_DNA"/>
</dbReference>
<gene>
    <name evidence="2" type="ORF">B0H17DRAFT_1099050</name>
</gene>
<evidence type="ECO:0000313" key="3">
    <source>
        <dbReference type="Proteomes" id="UP001221757"/>
    </source>
</evidence>
<accession>A0AAD7G1D4</accession>
<protein>
    <submittedName>
        <fullName evidence="2">Uncharacterized protein</fullName>
    </submittedName>
</protein>
<reference evidence="2" key="1">
    <citation type="submission" date="2023-03" db="EMBL/GenBank/DDBJ databases">
        <title>Massive genome expansion in bonnet fungi (Mycena s.s.) driven by repeated elements and novel gene families across ecological guilds.</title>
        <authorList>
            <consortium name="Lawrence Berkeley National Laboratory"/>
            <person name="Harder C.B."/>
            <person name="Miyauchi S."/>
            <person name="Viragh M."/>
            <person name="Kuo A."/>
            <person name="Thoen E."/>
            <person name="Andreopoulos B."/>
            <person name="Lu D."/>
            <person name="Skrede I."/>
            <person name="Drula E."/>
            <person name="Henrissat B."/>
            <person name="Morin E."/>
            <person name="Kohler A."/>
            <person name="Barry K."/>
            <person name="LaButti K."/>
            <person name="Morin E."/>
            <person name="Salamov A."/>
            <person name="Lipzen A."/>
            <person name="Mereny Z."/>
            <person name="Hegedus B."/>
            <person name="Baldrian P."/>
            <person name="Stursova M."/>
            <person name="Weitz H."/>
            <person name="Taylor A."/>
            <person name="Grigoriev I.V."/>
            <person name="Nagy L.G."/>
            <person name="Martin F."/>
            <person name="Kauserud H."/>
        </authorList>
    </citation>
    <scope>NUCLEOTIDE SEQUENCE</scope>
    <source>
        <strain evidence="2">CBHHK067</strain>
    </source>
</reference>
<dbReference type="Proteomes" id="UP001221757">
    <property type="component" value="Unassembled WGS sequence"/>
</dbReference>
<dbReference type="AlphaFoldDB" id="A0AAD7G1D4"/>
<keyword evidence="1" id="KW-0812">Transmembrane</keyword>
<evidence type="ECO:0000313" key="2">
    <source>
        <dbReference type="EMBL" id="KAJ7655427.1"/>
    </source>
</evidence>
<feature type="non-terminal residue" evidence="2">
    <location>
        <position position="1"/>
    </location>
</feature>
<sequence length="77" mass="9052">MCHFALRIFPVPVSVYFFTLLTAFFLIQFPSVWGLFQVHPVCLPLFQGFQGKPRQLHVPLARYRARMYAFHLRPRAG</sequence>
<keyword evidence="3" id="KW-1185">Reference proteome</keyword>